<keyword evidence="3" id="KW-1185">Reference proteome</keyword>
<sequence length="112" mass="12256">MPASSKMDLLVKAKPVNSGSSTSGKTDLRRKLNPVIVARGRSENVESHLSDTQVRQEGRGGDAPGIVAEIPLQPVVQMMVKQLCPCSPWRFMVQQRSTCSPWRSPTPEQVDA</sequence>
<evidence type="ECO:0000313" key="2">
    <source>
        <dbReference type="EMBL" id="TRZ11923.1"/>
    </source>
</evidence>
<organism evidence="2 3">
    <name type="scientific">Zosterops borbonicus</name>
    <dbReference type="NCBI Taxonomy" id="364589"/>
    <lineage>
        <taxon>Eukaryota</taxon>
        <taxon>Metazoa</taxon>
        <taxon>Chordata</taxon>
        <taxon>Craniata</taxon>
        <taxon>Vertebrata</taxon>
        <taxon>Euteleostomi</taxon>
        <taxon>Archelosauria</taxon>
        <taxon>Archosauria</taxon>
        <taxon>Dinosauria</taxon>
        <taxon>Saurischia</taxon>
        <taxon>Theropoda</taxon>
        <taxon>Coelurosauria</taxon>
        <taxon>Aves</taxon>
        <taxon>Neognathae</taxon>
        <taxon>Neoaves</taxon>
        <taxon>Telluraves</taxon>
        <taxon>Australaves</taxon>
        <taxon>Passeriformes</taxon>
        <taxon>Sylvioidea</taxon>
        <taxon>Zosteropidae</taxon>
        <taxon>Zosterops</taxon>
    </lineage>
</organism>
<dbReference type="EMBL" id="SWJQ01000643">
    <property type="protein sequence ID" value="TRZ11923.1"/>
    <property type="molecule type" value="Genomic_DNA"/>
</dbReference>
<comment type="caution">
    <text evidence="2">The sequence shown here is derived from an EMBL/GenBank/DDBJ whole genome shotgun (WGS) entry which is preliminary data.</text>
</comment>
<feature type="compositionally biased region" description="Basic and acidic residues" evidence="1">
    <location>
        <begin position="40"/>
        <end position="60"/>
    </location>
</feature>
<accession>A0A8K1G576</accession>
<dbReference type="Proteomes" id="UP000796761">
    <property type="component" value="Unassembled WGS sequence"/>
</dbReference>
<protein>
    <submittedName>
        <fullName evidence="2">Uncharacterized protein</fullName>
    </submittedName>
</protein>
<name>A0A8K1G576_9PASS</name>
<feature type="region of interest" description="Disordered" evidence="1">
    <location>
        <begin position="1"/>
        <end position="65"/>
    </location>
</feature>
<evidence type="ECO:0000313" key="3">
    <source>
        <dbReference type="Proteomes" id="UP000796761"/>
    </source>
</evidence>
<dbReference type="OrthoDB" id="9219298at2759"/>
<reference evidence="2" key="1">
    <citation type="submission" date="2019-04" db="EMBL/GenBank/DDBJ databases">
        <title>Genome assembly of Zosterops borbonicus 15179.</title>
        <authorList>
            <person name="Leroy T."/>
            <person name="Anselmetti Y."/>
            <person name="Tilak M.-K."/>
            <person name="Nabholz B."/>
        </authorList>
    </citation>
    <scope>NUCLEOTIDE SEQUENCE</scope>
    <source>
        <strain evidence="2">HGM_15179</strain>
        <tissue evidence="2">Muscle</tissue>
    </source>
</reference>
<proteinExistence type="predicted"/>
<dbReference type="AlphaFoldDB" id="A0A8K1G576"/>
<gene>
    <name evidence="2" type="ORF">HGM15179_015182</name>
</gene>
<evidence type="ECO:0000256" key="1">
    <source>
        <dbReference type="SAM" id="MobiDB-lite"/>
    </source>
</evidence>